<name>A0ABR1GR73_9HYPO</name>
<proteinExistence type="predicted"/>
<comment type="caution">
    <text evidence="1">The sequence shown here is derived from an EMBL/GenBank/DDBJ whole genome shotgun (WGS) entry which is preliminary data.</text>
</comment>
<reference evidence="1 2" key="1">
    <citation type="journal article" date="2025" name="Microbiol. Resour. Announc.">
        <title>Draft genome sequences for Neonectria magnoliae and Neonectria punicea, canker pathogens of Liriodendron tulipifera and Acer saccharum in West Virginia.</title>
        <authorList>
            <person name="Petronek H.M."/>
            <person name="Kasson M.T."/>
            <person name="Metheny A.M."/>
            <person name="Stauder C.M."/>
            <person name="Lovett B."/>
            <person name="Lynch S.C."/>
            <person name="Garnas J.R."/>
            <person name="Kasson L.R."/>
            <person name="Stajich J.E."/>
        </authorList>
    </citation>
    <scope>NUCLEOTIDE SEQUENCE [LARGE SCALE GENOMIC DNA]</scope>
    <source>
        <strain evidence="1 2">NRRL 64653</strain>
    </source>
</reference>
<evidence type="ECO:0000313" key="1">
    <source>
        <dbReference type="EMBL" id="KAK7407894.1"/>
    </source>
</evidence>
<protein>
    <submittedName>
        <fullName evidence="1">Uncharacterized protein</fullName>
    </submittedName>
</protein>
<accession>A0ABR1GR73</accession>
<dbReference type="Proteomes" id="UP001498476">
    <property type="component" value="Unassembled WGS sequence"/>
</dbReference>
<gene>
    <name evidence="1" type="ORF">QQX98_009953</name>
</gene>
<sequence>MTSPNVPLIPRKQKDHGEKLDTLKQLAHQTALNIYIGCNSLSDAQARILCSIVLGPKVRTASRDRHLFSLDGSDGDKLLSCSEKLPPVSPRLYNQPSSAPSLLVEKSTTTDLGAVPMKRRRNSGGTSNPFESALLEAIKMSLDQQKGDIRNELRQTKQEILDHIDKRFGDLDIYNREEVDDKFYEMDKEIYDSISTKVDEDNLDDVRVELQTYLKDEMRAMKSDMVKRLEVSSWNLKMEDGSESEGNDG</sequence>
<keyword evidence="2" id="KW-1185">Reference proteome</keyword>
<evidence type="ECO:0000313" key="2">
    <source>
        <dbReference type="Proteomes" id="UP001498476"/>
    </source>
</evidence>
<dbReference type="EMBL" id="JAZAVJ010000207">
    <property type="protein sequence ID" value="KAK7407894.1"/>
    <property type="molecule type" value="Genomic_DNA"/>
</dbReference>
<organism evidence="1 2">
    <name type="scientific">Neonectria punicea</name>
    <dbReference type="NCBI Taxonomy" id="979145"/>
    <lineage>
        <taxon>Eukaryota</taxon>
        <taxon>Fungi</taxon>
        <taxon>Dikarya</taxon>
        <taxon>Ascomycota</taxon>
        <taxon>Pezizomycotina</taxon>
        <taxon>Sordariomycetes</taxon>
        <taxon>Hypocreomycetidae</taxon>
        <taxon>Hypocreales</taxon>
        <taxon>Nectriaceae</taxon>
        <taxon>Neonectria</taxon>
    </lineage>
</organism>